<dbReference type="SUPFAM" id="SSF161098">
    <property type="entry name" value="MetI-like"/>
    <property type="match status" value="1"/>
</dbReference>
<dbReference type="PANTHER" id="PTHR30151:SF0">
    <property type="entry name" value="ABC TRANSPORTER PERMEASE PROTEIN MJ0413-RELATED"/>
    <property type="match status" value="1"/>
</dbReference>
<comment type="caution">
    <text evidence="9">The sequence shown here is derived from an EMBL/GenBank/DDBJ whole genome shotgun (WGS) entry which is preliminary data.</text>
</comment>
<gene>
    <name evidence="9" type="ORF">H0486_10365</name>
</gene>
<dbReference type="GO" id="GO:0042918">
    <property type="term" value="P:alkanesulfonate transmembrane transport"/>
    <property type="evidence" value="ECO:0007669"/>
    <property type="project" value="UniProtKB-ARBA"/>
</dbReference>
<comment type="similarity">
    <text evidence="7">Belongs to the binding-protein-dependent transport system permease family.</text>
</comment>
<dbReference type="CDD" id="cd06261">
    <property type="entry name" value="TM_PBP2"/>
    <property type="match status" value="1"/>
</dbReference>
<dbReference type="InterPro" id="IPR000515">
    <property type="entry name" value="MetI-like"/>
</dbReference>
<evidence type="ECO:0000313" key="10">
    <source>
        <dbReference type="Proteomes" id="UP000574276"/>
    </source>
</evidence>
<accession>A0A839K030</accession>
<keyword evidence="10" id="KW-1185">Reference proteome</keyword>
<reference evidence="9 10" key="1">
    <citation type="submission" date="2020-07" db="EMBL/GenBank/DDBJ databases">
        <title>Characterization and genome sequencing of isolate MD1, a novel member within the family Lachnospiraceae.</title>
        <authorList>
            <person name="Rettenmaier R."/>
            <person name="Di Bello L."/>
            <person name="Zinser C."/>
            <person name="Scheitz K."/>
            <person name="Liebl W."/>
            <person name="Zverlov V."/>
        </authorList>
    </citation>
    <scope>NUCLEOTIDE SEQUENCE [LARGE SCALE GENOMIC DNA]</scope>
    <source>
        <strain evidence="9 10">MD1</strain>
    </source>
</reference>
<feature type="transmembrane region" description="Helical" evidence="7">
    <location>
        <begin position="108"/>
        <end position="127"/>
    </location>
</feature>
<dbReference type="AlphaFoldDB" id="A0A839K030"/>
<dbReference type="FunFam" id="1.10.3720.10:FF:000003">
    <property type="entry name" value="Aliphatic sulfonate ABC transporter permease"/>
    <property type="match status" value="1"/>
</dbReference>
<keyword evidence="4 7" id="KW-0812">Transmembrane</keyword>
<feature type="domain" description="ABC transmembrane type-1" evidence="8">
    <location>
        <begin position="67"/>
        <end position="247"/>
    </location>
</feature>
<evidence type="ECO:0000256" key="5">
    <source>
        <dbReference type="ARBA" id="ARBA00022989"/>
    </source>
</evidence>
<feature type="transmembrane region" description="Helical" evidence="7">
    <location>
        <begin position="133"/>
        <end position="149"/>
    </location>
</feature>
<keyword evidence="6 7" id="KW-0472">Membrane</keyword>
<feature type="transmembrane region" description="Helical" evidence="7">
    <location>
        <begin position="228"/>
        <end position="247"/>
    </location>
</feature>
<dbReference type="Proteomes" id="UP000574276">
    <property type="component" value="Unassembled WGS sequence"/>
</dbReference>
<keyword evidence="2 7" id="KW-0813">Transport</keyword>
<evidence type="ECO:0000256" key="6">
    <source>
        <dbReference type="ARBA" id="ARBA00023136"/>
    </source>
</evidence>
<evidence type="ECO:0000256" key="7">
    <source>
        <dbReference type="RuleBase" id="RU363032"/>
    </source>
</evidence>
<evidence type="ECO:0000256" key="2">
    <source>
        <dbReference type="ARBA" id="ARBA00022448"/>
    </source>
</evidence>
<name>A0A839K030_9FIRM</name>
<keyword evidence="3" id="KW-1003">Cell membrane</keyword>
<sequence length="261" mass="29157">MINIKIRKKIDRKNYTLMAIISFVIILSAWYIASSSGAISEIFLPKPQNVINYYIKAISDGSLWNNSKISIYRITLGFLYAVILGVPVGILTGTFKKFEAVIRPLCEFIRYMPVPAFLPLIMVWIGIGENAKVTVIFIGTFFQLVLMVADDAMSVPDDLINAGYTLGTNTRKAVFKIIIPAMMPRLMETLRMMIGWAWTYLVSAELVAADTGLGYTILKSQRFLKTDAIFAGIILIGLLGLITDRIFALVNKKLFHWAEGG</sequence>
<comment type="subcellular location">
    <subcellularLocation>
        <location evidence="1 7">Cell membrane</location>
        <topology evidence="1 7">Multi-pass membrane protein</topology>
    </subcellularLocation>
</comment>
<evidence type="ECO:0000313" key="9">
    <source>
        <dbReference type="EMBL" id="MBB2183283.1"/>
    </source>
</evidence>
<dbReference type="GO" id="GO:0005886">
    <property type="term" value="C:plasma membrane"/>
    <property type="evidence" value="ECO:0007669"/>
    <property type="project" value="UniProtKB-SubCell"/>
</dbReference>
<evidence type="ECO:0000256" key="1">
    <source>
        <dbReference type="ARBA" id="ARBA00004651"/>
    </source>
</evidence>
<evidence type="ECO:0000259" key="8">
    <source>
        <dbReference type="PROSITE" id="PS50928"/>
    </source>
</evidence>
<dbReference type="InterPro" id="IPR035906">
    <property type="entry name" value="MetI-like_sf"/>
</dbReference>
<evidence type="ECO:0000256" key="4">
    <source>
        <dbReference type="ARBA" id="ARBA00022692"/>
    </source>
</evidence>
<dbReference type="Gene3D" id="1.10.3720.10">
    <property type="entry name" value="MetI-like"/>
    <property type="match status" value="1"/>
</dbReference>
<dbReference type="Pfam" id="PF00528">
    <property type="entry name" value="BPD_transp_1"/>
    <property type="match status" value="1"/>
</dbReference>
<dbReference type="RefSeq" id="WP_228352953.1">
    <property type="nucleotide sequence ID" value="NZ_JACEGA010000001.1"/>
</dbReference>
<protein>
    <submittedName>
        <fullName evidence="9">ABC transporter permease</fullName>
    </submittedName>
</protein>
<evidence type="ECO:0000256" key="3">
    <source>
        <dbReference type="ARBA" id="ARBA00022475"/>
    </source>
</evidence>
<organism evidence="9 10">
    <name type="scientific">Variimorphobacter saccharofermentans</name>
    <dbReference type="NCBI Taxonomy" id="2755051"/>
    <lineage>
        <taxon>Bacteria</taxon>
        <taxon>Bacillati</taxon>
        <taxon>Bacillota</taxon>
        <taxon>Clostridia</taxon>
        <taxon>Lachnospirales</taxon>
        <taxon>Lachnospiraceae</taxon>
        <taxon>Variimorphobacter</taxon>
    </lineage>
</organism>
<feature type="transmembrane region" description="Helical" evidence="7">
    <location>
        <begin position="190"/>
        <end position="208"/>
    </location>
</feature>
<dbReference type="PANTHER" id="PTHR30151">
    <property type="entry name" value="ALKANE SULFONATE ABC TRANSPORTER-RELATED, MEMBRANE SUBUNIT"/>
    <property type="match status" value="1"/>
</dbReference>
<feature type="transmembrane region" description="Helical" evidence="7">
    <location>
        <begin position="15"/>
        <end position="33"/>
    </location>
</feature>
<keyword evidence="5 7" id="KW-1133">Transmembrane helix</keyword>
<dbReference type="EMBL" id="JACEGA010000001">
    <property type="protein sequence ID" value="MBB2183283.1"/>
    <property type="molecule type" value="Genomic_DNA"/>
</dbReference>
<dbReference type="PROSITE" id="PS50928">
    <property type="entry name" value="ABC_TM1"/>
    <property type="match status" value="1"/>
</dbReference>
<proteinExistence type="inferred from homology"/>
<feature type="transmembrane region" description="Helical" evidence="7">
    <location>
        <begin position="71"/>
        <end position="96"/>
    </location>
</feature>